<accession>A0A178MLV1</accession>
<dbReference type="RefSeq" id="WP_066782431.1">
    <property type="nucleotide sequence ID" value="NZ_LWQS01000011.1"/>
</dbReference>
<dbReference type="EMBL" id="LWQS01000011">
    <property type="protein sequence ID" value="OAN49710.1"/>
    <property type="molecule type" value="Genomic_DNA"/>
</dbReference>
<sequence>MMSHTFVTFRAGNQIFALALSVVQQVVRLPAITPVAGAPPAIAGLLDFHGRLIPVLIGHYLLEQPVNIHLNSMVMILGVDVDQPQLGLLVDEVFGVYQAQPADLIPLALGSHVLAASLRTHDGIIPVLDPESLAMYAQAVAAPARVA</sequence>
<reference evidence="2 3" key="1">
    <citation type="submission" date="2016-04" db="EMBL/GenBank/DDBJ databases">
        <title>Chloroflexus islandicus sp. nov., a thermophilic filamentous anoxygenic phototrophic bacterium from geyser Strokkur (Iceland).</title>
        <authorList>
            <person name="Gaisin V.A."/>
            <person name="Kalashnikov A.M."/>
            <person name="Sukhacheva M.V."/>
            <person name="Grouzdev D.S."/>
            <person name="Ivanov T.M."/>
            <person name="Kuznetsov B."/>
            <person name="Gorlenko V.M."/>
        </authorList>
    </citation>
    <scope>NUCLEOTIDE SEQUENCE [LARGE SCALE GENOMIC DNA]</scope>
    <source>
        <strain evidence="3">isl-2</strain>
    </source>
</reference>
<dbReference type="OrthoDB" id="164316at2"/>
<dbReference type="SUPFAM" id="SSF50341">
    <property type="entry name" value="CheW-like"/>
    <property type="match status" value="1"/>
</dbReference>
<dbReference type="InterPro" id="IPR002545">
    <property type="entry name" value="CheW-lke_dom"/>
</dbReference>
<dbReference type="Pfam" id="PF01584">
    <property type="entry name" value="CheW"/>
    <property type="match status" value="1"/>
</dbReference>
<feature type="domain" description="CheW-like" evidence="1">
    <location>
        <begin position="3"/>
        <end position="139"/>
    </location>
</feature>
<dbReference type="GO" id="GO:0005829">
    <property type="term" value="C:cytosol"/>
    <property type="evidence" value="ECO:0007669"/>
    <property type="project" value="TreeGrafter"/>
</dbReference>
<dbReference type="GO" id="GO:0006935">
    <property type="term" value="P:chemotaxis"/>
    <property type="evidence" value="ECO:0007669"/>
    <property type="project" value="InterPro"/>
</dbReference>
<name>A0A178MLV1_9CHLR</name>
<dbReference type="PROSITE" id="PS50851">
    <property type="entry name" value="CHEW"/>
    <property type="match status" value="1"/>
</dbReference>
<dbReference type="PANTHER" id="PTHR22617">
    <property type="entry name" value="CHEMOTAXIS SENSOR HISTIDINE KINASE-RELATED"/>
    <property type="match status" value="1"/>
</dbReference>
<gene>
    <name evidence="2" type="ORF">A6A03_06525</name>
</gene>
<dbReference type="Gene3D" id="2.30.30.40">
    <property type="entry name" value="SH3 Domains"/>
    <property type="match status" value="1"/>
</dbReference>
<dbReference type="PANTHER" id="PTHR22617:SF23">
    <property type="entry name" value="CHEMOTAXIS PROTEIN CHEW"/>
    <property type="match status" value="1"/>
</dbReference>
<evidence type="ECO:0000259" key="1">
    <source>
        <dbReference type="PROSITE" id="PS50851"/>
    </source>
</evidence>
<dbReference type="SMART" id="SM00260">
    <property type="entry name" value="CheW"/>
    <property type="match status" value="1"/>
</dbReference>
<comment type="caution">
    <text evidence="2">The sequence shown here is derived from an EMBL/GenBank/DDBJ whole genome shotgun (WGS) entry which is preliminary data.</text>
</comment>
<dbReference type="InterPro" id="IPR039315">
    <property type="entry name" value="CheW"/>
</dbReference>
<dbReference type="STRING" id="1707952.A6A03_06525"/>
<keyword evidence="3" id="KW-1185">Reference proteome</keyword>
<dbReference type="GO" id="GO:0007165">
    <property type="term" value="P:signal transduction"/>
    <property type="evidence" value="ECO:0007669"/>
    <property type="project" value="InterPro"/>
</dbReference>
<proteinExistence type="predicted"/>
<dbReference type="InterPro" id="IPR036061">
    <property type="entry name" value="CheW-like_dom_sf"/>
</dbReference>
<dbReference type="AlphaFoldDB" id="A0A178MLV1"/>
<evidence type="ECO:0000313" key="3">
    <source>
        <dbReference type="Proteomes" id="UP000078287"/>
    </source>
</evidence>
<evidence type="ECO:0000313" key="2">
    <source>
        <dbReference type="EMBL" id="OAN49710.1"/>
    </source>
</evidence>
<organism evidence="2 3">
    <name type="scientific">Chloroflexus islandicus</name>
    <dbReference type="NCBI Taxonomy" id="1707952"/>
    <lineage>
        <taxon>Bacteria</taxon>
        <taxon>Bacillati</taxon>
        <taxon>Chloroflexota</taxon>
        <taxon>Chloroflexia</taxon>
        <taxon>Chloroflexales</taxon>
        <taxon>Chloroflexineae</taxon>
        <taxon>Chloroflexaceae</taxon>
        <taxon>Chloroflexus</taxon>
    </lineage>
</organism>
<protein>
    <recommendedName>
        <fullName evidence="1">CheW-like domain-containing protein</fullName>
    </recommendedName>
</protein>
<dbReference type="Proteomes" id="UP000078287">
    <property type="component" value="Unassembled WGS sequence"/>
</dbReference>
<dbReference type="Gene3D" id="2.40.50.180">
    <property type="entry name" value="CheA-289, Domain 4"/>
    <property type="match status" value="1"/>
</dbReference>